<dbReference type="SMART" id="SM00849">
    <property type="entry name" value="Lactamase_B"/>
    <property type="match status" value="1"/>
</dbReference>
<dbReference type="PANTHER" id="PTHR43546">
    <property type="entry name" value="UPF0173 METAL-DEPENDENT HYDROLASE MJ1163-RELATED"/>
    <property type="match status" value="1"/>
</dbReference>
<dbReference type="RefSeq" id="WP_073266397.1">
    <property type="nucleotide sequence ID" value="NZ_FRCS01000031.1"/>
</dbReference>
<dbReference type="InterPro" id="IPR050114">
    <property type="entry name" value="UPF0173_UPF0282_UlaG_hydrolase"/>
</dbReference>
<dbReference type="InterPro" id="IPR001279">
    <property type="entry name" value="Metallo-B-lactamas"/>
</dbReference>
<dbReference type="STRING" id="134849.SAMN05443668_13143"/>
<dbReference type="AlphaFoldDB" id="A0A1M7RNT6"/>
<keyword evidence="3" id="KW-1185">Reference proteome</keyword>
<dbReference type="Pfam" id="PF13483">
    <property type="entry name" value="Lactamase_B_3"/>
    <property type="match status" value="1"/>
</dbReference>
<reference evidence="2 3" key="1">
    <citation type="submission" date="2016-11" db="EMBL/GenBank/DDBJ databases">
        <authorList>
            <person name="Jaros S."/>
            <person name="Januszkiewicz K."/>
            <person name="Wedrychowicz H."/>
        </authorList>
    </citation>
    <scope>NUCLEOTIDE SEQUENCE [LARGE SCALE GENOMIC DNA]</scope>
    <source>
        <strain evidence="2 3">DSM 46144</strain>
    </source>
</reference>
<evidence type="ECO:0000313" key="3">
    <source>
        <dbReference type="Proteomes" id="UP000184440"/>
    </source>
</evidence>
<sequence length="210" mass="22793">MRFQKFGHACLLVEEADARVLIDPGVFSPGWENLRDVTAVLVTHQHPDHLDLDRLPGLLDANPDLVIHTDQASAGILTDKGIRAEGVAAGAAFDHNGLSIEAIGVDHAVIHPDIPVIPNVGYLLGGRFFHPGDALTVPDRPVELLGVPTAAPWLKLWEAVDYLRAVAPRIAIPIHEKAAAFPAMYYQNMTKLAPESTAVEIIDDGEPREY</sequence>
<dbReference type="Gene3D" id="3.60.15.10">
    <property type="entry name" value="Ribonuclease Z/Hydroxyacylglutathione hydrolase-like"/>
    <property type="match status" value="1"/>
</dbReference>
<dbReference type="EMBL" id="FRCS01000031">
    <property type="protein sequence ID" value="SHN47995.1"/>
    <property type="molecule type" value="Genomic_DNA"/>
</dbReference>
<protein>
    <submittedName>
        <fullName evidence="2">L-ascorbate metabolism protein UlaG, beta-lactamase superfamily</fullName>
    </submittedName>
</protein>
<feature type="domain" description="Metallo-beta-lactamase" evidence="1">
    <location>
        <begin position="7"/>
        <end position="175"/>
    </location>
</feature>
<dbReference type="SUPFAM" id="SSF56281">
    <property type="entry name" value="Metallo-hydrolase/oxidoreductase"/>
    <property type="match status" value="1"/>
</dbReference>
<organism evidence="2 3">
    <name type="scientific">Cryptosporangium aurantiacum</name>
    <dbReference type="NCBI Taxonomy" id="134849"/>
    <lineage>
        <taxon>Bacteria</taxon>
        <taxon>Bacillati</taxon>
        <taxon>Actinomycetota</taxon>
        <taxon>Actinomycetes</taxon>
        <taxon>Cryptosporangiales</taxon>
        <taxon>Cryptosporangiaceae</taxon>
        <taxon>Cryptosporangium</taxon>
    </lineage>
</organism>
<evidence type="ECO:0000313" key="2">
    <source>
        <dbReference type="EMBL" id="SHN47995.1"/>
    </source>
</evidence>
<dbReference type="OrthoDB" id="3190691at2"/>
<gene>
    <name evidence="2" type="ORF">SAMN05443668_13143</name>
</gene>
<accession>A0A1M7RNT6</accession>
<evidence type="ECO:0000259" key="1">
    <source>
        <dbReference type="SMART" id="SM00849"/>
    </source>
</evidence>
<dbReference type="Proteomes" id="UP000184440">
    <property type="component" value="Unassembled WGS sequence"/>
</dbReference>
<name>A0A1M7RNT6_9ACTN</name>
<dbReference type="PANTHER" id="PTHR43546:SF3">
    <property type="entry name" value="UPF0173 METAL-DEPENDENT HYDROLASE MJ1163"/>
    <property type="match status" value="1"/>
</dbReference>
<dbReference type="InterPro" id="IPR036866">
    <property type="entry name" value="RibonucZ/Hydroxyglut_hydro"/>
</dbReference>
<proteinExistence type="predicted"/>